<proteinExistence type="predicted"/>
<reference evidence="1" key="1">
    <citation type="journal article" date="2020" name="mSystems">
        <title>Genome- and Community-Level Interaction Insights into Carbon Utilization and Element Cycling Functions of Hydrothermarchaeota in Hydrothermal Sediment.</title>
        <authorList>
            <person name="Zhou Z."/>
            <person name="Liu Y."/>
            <person name="Xu W."/>
            <person name="Pan J."/>
            <person name="Luo Z.H."/>
            <person name="Li M."/>
        </authorList>
    </citation>
    <scope>NUCLEOTIDE SEQUENCE [LARGE SCALE GENOMIC DNA]</scope>
    <source>
        <strain evidence="1">SpSt-1259</strain>
    </source>
</reference>
<accession>A0A7C2YYH1</accession>
<dbReference type="AlphaFoldDB" id="A0A7C2YYH1"/>
<protein>
    <submittedName>
        <fullName evidence="1">Uncharacterized protein</fullName>
    </submittedName>
</protein>
<dbReference type="Proteomes" id="UP000885664">
    <property type="component" value="Unassembled WGS sequence"/>
</dbReference>
<gene>
    <name evidence="1" type="ORF">ENO36_02625</name>
</gene>
<evidence type="ECO:0000313" key="1">
    <source>
        <dbReference type="EMBL" id="HEU97735.1"/>
    </source>
</evidence>
<organism evidence="1">
    <name type="scientific">Fervidicoccus fontis</name>
    <dbReference type="NCBI Taxonomy" id="683846"/>
    <lineage>
        <taxon>Archaea</taxon>
        <taxon>Thermoproteota</taxon>
        <taxon>Thermoprotei</taxon>
        <taxon>Fervidicoccales</taxon>
        <taxon>Fervidicoccaceae</taxon>
        <taxon>Fervidicoccus</taxon>
    </lineage>
</organism>
<name>A0A7C2YYH1_9CREN</name>
<sequence>MPLVQMVIERISGERAAEAFPPMFKYNTQITVTKINEDPAVGIGLYEFRVNLNSDPMAVSISLGGKVRLQTQNQEEKVDFFEKKKQEERIAIVSSLIFPQIITSLMIISRELQVPPPIPAFQPQQAGEKKSFLSM</sequence>
<dbReference type="EMBL" id="DSFE01000057">
    <property type="protein sequence ID" value="HEU97735.1"/>
    <property type="molecule type" value="Genomic_DNA"/>
</dbReference>
<comment type="caution">
    <text evidence="1">The sequence shown here is derived from an EMBL/GenBank/DDBJ whole genome shotgun (WGS) entry which is preliminary data.</text>
</comment>